<dbReference type="GO" id="GO:0006508">
    <property type="term" value="P:proteolysis"/>
    <property type="evidence" value="ECO:0007669"/>
    <property type="project" value="UniProtKB-KW"/>
</dbReference>
<feature type="domain" description="Peptidase C1A papain C-terminal" evidence="2">
    <location>
        <begin position="32"/>
        <end position="239"/>
    </location>
</feature>
<keyword evidence="3" id="KW-0645">Protease</keyword>
<keyword evidence="3" id="KW-0378">Hydrolase</keyword>
<dbReference type="AlphaFoldDB" id="A0A1J5RXT3"/>
<evidence type="ECO:0000313" key="3">
    <source>
        <dbReference type="EMBL" id="OIR00634.1"/>
    </source>
</evidence>
<dbReference type="EMBL" id="MLJW01000093">
    <property type="protein sequence ID" value="OIR00634.1"/>
    <property type="molecule type" value="Genomic_DNA"/>
</dbReference>
<dbReference type="SMART" id="SM00645">
    <property type="entry name" value="Pept_C1"/>
    <property type="match status" value="1"/>
</dbReference>
<gene>
    <name evidence="3" type="ORF">GALL_173250</name>
</gene>
<comment type="similarity">
    <text evidence="1">Belongs to the peptidase C1 family.</text>
</comment>
<dbReference type="InterPro" id="IPR038765">
    <property type="entry name" value="Papain-like_cys_pep_sf"/>
</dbReference>
<sequence>MPHKISRYGWQPDLPDQRDLVYAAPRPVLKVLPAKIDLRKKCPAVYNQGQLGSCTANAIGAAFQFGQMKQDAKNSFIPSRLFIYYNERVIEHSVNSDNGAQIRDGIKTVHHNGVCPETAWPYDVNKFSKKPSANCYTMAQQHQVLSYQRVARTLNQMKGCLADGFPFVFGFTVYDSFEGTQVAKTGKLNMPAKNEAVVGGHAVLAVGYDDASKRFIVRNSWGAGWGLKGYFTMPYDYLLETNLSDDFWTIRLVEDNPAIRRR</sequence>
<organism evidence="3">
    <name type="scientific">mine drainage metagenome</name>
    <dbReference type="NCBI Taxonomy" id="410659"/>
    <lineage>
        <taxon>unclassified sequences</taxon>
        <taxon>metagenomes</taxon>
        <taxon>ecological metagenomes</taxon>
    </lineage>
</organism>
<dbReference type="CDD" id="cd02619">
    <property type="entry name" value="Peptidase_C1"/>
    <property type="match status" value="1"/>
</dbReference>
<evidence type="ECO:0000256" key="1">
    <source>
        <dbReference type="ARBA" id="ARBA00008455"/>
    </source>
</evidence>
<dbReference type="Pfam" id="PF00112">
    <property type="entry name" value="Peptidase_C1"/>
    <property type="match status" value="1"/>
</dbReference>
<dbReference type="Gene3D" id="3.90.70.10">
    <property type="entry name" value="Cysteine proteinases"/>
    <property type="match status" value="1"/>
</dbReference>
<protein>
    <submittedName>
        <fullName evidence="3">Papain family cysteine protease</fullName>
    </submittedName>
</protein>
<name>A0A1J5RXT3_9ZZZZ</name>
<accession>A0A1J5RXT3</accession>
<dbReference type="PROSITE" id="PS00639">
    <property type="entry name" value="THIOL_PROTEASE_HIS"/>
    <property type="match status" value="1"/>
</dbReference>
<dbReference type="GO" id="GO:0008234">
    <property type="term" value="F:cysteine-type peptidase activity"/>
    <property type="evidence" value="ECO:0007669"/>
    <property type="project" value="InterPro"/>
</dbReference>
<dbReference type="InterPro" id="IPR000668">
    <property type="entry name" value="Peptidase_C1A_C"/>
</dbReference>
<dbReference type="PANTHER" id="PTHR12411">
    <property type="entry name" value="CYSTEINE PROTEASE FAMILY C1-RELATED"/>
    <property type="match status" value="1"/>
</dbReference>
<proteinExistence type="inferred from homology"/>
<comment type="caution">
    <text evidence="3">The sequence shown here is derived from an EMBL/GenBank/DDBJ whole genome shotgun (WGS) entry which is preliminary data.</text>
</comment>
<reference evidence="3" key="1">
    <citation type="submission" date="2016-10" db="EMBL/GenBank/DDBJ databases">
        <title>Sequence of Gallionella enrichment culture.</title>
        <authorList>
            <person name="Poehlein A."/>
            <person name="Muehling M."/>
            <person name="Daniel R."/>
        </authorList>
    </citation>
    <scope>NUCLEOTIDE SEQUENCE</scope>
</reference>
<dbReference type="SUPFAM" id="SSF54001">
    <property type="entry name" value="Cysteine proteinases"/>
    <property type="match status" value="1"/>
</dbReference>
<evidence type="ECO:0000259" key="2">
    <source>
        <dbReference type="SMART" id="SM00645"/>
    </source>
</evidence>
<dbReference type="InterPro" id="IPR025660">
    <property type="entry name" value="Pept_his_AS"/>
</dbReference>
<dbReference type="InterPro" id="IPR013128">
    <property type="entry name" value="Peptidase_C1A"/>
</dbReference>